<reference evidence="2 3" key="1">
    <citation type="journal article" date="2008" name="Nature">
        <title>Genome analysis of the platypus reveals unique signatures of evolution.</title>
        <authorList>
            <person name="Warren W.C."/>
            <person name="Hillier L.W."/>
            <person name="Marshall Graves J.A."/>
            <person name="Birney E."/>
            <person name="Ponting C.P."/>
            <person name="Grutzner F."/>
            <person name="Belov K."/>
            <person name="Miller W."/>
            <person name="Clarke L."/>
            <person name="Chinwalla A.T."/>
            <person name="Yang S.P."/>
            <person name="Heger A."/>
            <person name="Locke D.P."/>
            <person name="Miethke P."/>
            <person name="Waters P.D."/>
            <person name="Veyrunes F."/>
            <person name="Fulton L."/>
            <person name="Fulton B."/>
            <person name="Graves T."/>
            <person name="Wallis J."/>
            <person name="Puente X.S."/>
            <person name="Lopez-Otin C."/>
            <person name="Ordonez G.R."/>
            <person name="Eichler E.E."/>
            <person name="Chen L."/>
            <person name="Cheng Z."/>
            <person name="Deakin J.E."/>
            <person name="Alsop A."/>
            <person name="Thompson K."/>
            <person name="Kirby P."/>
            <person name="Papenfuss A.T."/>
            <person name="Wakefield M.J."/>
            <person name="Olender T."/>
            <person name="Lancet D."/>
            <person name="Huttley G.A."/>
            <person name="Smit A.F."/>
            <person name="Pask A."/>
            <person name="Temple-Smith P."/>
            <person name="Batzer M.A."/>
            <person name="Walker J.A."/>
            <person name="Konkel M.K."/>
            <person name="Harris R.S."/>
            <person name="Whittington C.M."/>
            <person name="Wong E.S."/>
            <person name="Gemmell N.J."/>
            <person name="Buschiazzo E."/>
            <person name="Vargas Jentzsch I.M."/>
            <person name="Merkel A."/>
            <person name="Schmitz J."/>
            <person name="Zemann A."/>
            <person name="Churakov G."/>
            <person name="Kriegs J.O."/>
            <person name="Brosius J."/>
            <person name="Murchison E.P."/>
            <person name="Sachidanandam R."/>
            <person name="Smith C."/>
            <person name="Hannon G.J."/>
            <person name="Tsend-Ayush E."/>
            <person name="McMillan D."/>
            <person name="Attenborough R."/>
            <person name="Rens W."/>
            <person name="Ferguson-Smith M."/>
            <person name="Lefevre C.M."/>
            <person name="Sharp J.A."/>
            <person name="Nicholas K.R."/>
            <person name="Ray D.A."/>
            <person name="Kube M."/>
            <person name="Reinhardt R."/>
            <person name="Pringle T.H."/>
            <person name="Taylor J."/>
            <person name="Jones R.C."/>
            <person name="Nixon B."/>
            <person name="Dacheux J.L."/>
            <person name="Niwa H."/>
            <person name="Sekita Y."/>
            <person name="Huang X."/>
            <person name="Stark A."/>
            <person name="Kheradpour P."/>
            <person name="Kellis M."/>
            <person name="Flicek P."/>
            <person name="Chen Y."/>
            <person name="Webber C."/>
            <person name="Hardison R."/>
            <person name="Nelson J."/>
            <person name="Hallsworth-Pepin K."/>
            <person name="Delehaunty K."/>
            <person name="Markovic C."/>
            <person name="Minx P."/>
            <person name="Feng Y."/>
            <person name="Kremitzki C."/>
            <person name="Mitreva M."/>
            <person name="Glasscock J."/>
            <person name="Wylie T."/>
            <person name="Wohldmann P."/>
            <person name="Thiru P."/>
            <person name="Nhan M.N."/>
            <person name="Pohl C.S."/>
            <person name="Smith S.M."/>
            <person name="Hou S."/>
            <person name="Nefedov M."/>
            <person name="de Jong P.J."/>
            <person name="Renfree M.B."/>
            <person name="Mardis E.R."/>
            <person name="Wilson R.K."/>
        </authorList>
    </citation>
    <scope>NUCLEOTIDE SEQUENCE [LARGE SCALE GENOMIC DNA]</scope>
    <source>
        <strain evidence="2 3">Glennie</strain>
    </source>
</reference>
<dbReference type="GeneTree" id="ENSGT00390000009277"/>
<evidence type="ECO:0008006" key="4">
    <source>
        <dbReference type="Google" id="ProtNLM"/>
    </source>
</evidence>
<dbReference type="PANTHER" id="PTHR14256">
    <property type="entry name" value="NADH-UBIQUINONE OXIDOREDUCTASE MLRQ SUBUNIT"/>
    <property type="match status" value="1"/>
</dbReference>
<keyword evidence="1" id="KW-0472">Membrane</keyword>
<protein>
    <recommendedName>
        <fullName evidence="4">Normal mucosa of esophagus specific 1</fullName>
    </recommendedName>
</protein>
<name>A0A6I8NY36_ORNAN</name>
<keyword evidence="1" id="KW-0812">Transmembrane</keyword>
<dbReference type="AlphaFoldDB" id="A0A6I8NY36"/>
<evidence type="ECO:0000313" key="2">
    <source>
        <dbReference type="Ensembl" id="ENSOANP00000045323.1"/>
    </source>
</evidence>
<reference evidence="2" key="3">
    <citation type="submission" date="2025-09" db="UniProtKB">
        <authorList>
            <consortium name="Ensembl"/>
        </authorList>
    </citation>
    <scope>IDENTIFICATION</scope>
    <source>
        <strain evidence="2">Glennie</strain>
    </source>
</reference>
<dbReference type="GO" id="GO:0045277">
    <property type="term" value="C:respiratory chain complex IV"/>
    <property type="evidence" value="ECO:0000318"/>
    <property type="project" value="GO_Central"/>
</dbReference>
<dbReference type="Bgee" id="ENSOANG00000045582">
    <property type="expression patterns" value="Expressed in ovary and 7 other cell types or tissues"/>
</dbReference>
<dbReference type="InParanoid" id="A0A6I8NY36"/>
<dbReference type="Ensembl" id="ENSOANT00000065753.1">
    <property type="protein sequence ID" value="ENSOANP00000045323.1"/>
    <property type="gene ID" value="ENSOANG00000045582.1"/>
</dbReference>
<proteinExistence type="predicted"/>
<accession>A0A6I8NY36</accession>
<organism evidence="2 3">
    <name type="scientific">Ornithorhynchus anatinus</name>
    <name type="common">Duckbill platypus</name>
    <dbReference type="NCBI Taxonomy" id="9258"/>
    <lineage>
        <taxon>Eukaryota</taxon>
        <taxon>Metazoa</taxon>
        <taxon>Chordata</taxon>
        <taxon>Craniata</taxon>
        <taxon>Vertebrata</taxon>
        <taxon>Euteleostomi</taxon>
        <taxon>Mammalia</taxon>
        <taxon>Monotremata</taxon>
        <taxon>Ornithorhynchidae</taxon>
        <taxon>Ornithorhynchus</taxon>
    </lineage>
</organism>
<feature type="transmembrane region" description="Helical" evidence="1">
    <location>
        <begin position="6"/>
        <end position="33"/>
    </location>
</feature>
<evidence type="ECO:0000313" key="3">
    <source>
        <dbReference type="Proteomes" id="UP000002279"/>
    </source>
</evidence>
<reference evidence="2" key="2">
    <citation type="submission" date="2025-08" db="UniProtKB">
        <authorList>
            <consortium name="Ensembl"/>
        </authorList>
    </citation>
    <scope>IDENTIFICATION</scope>
    <source>
        <strain evidence="2">Glennie</strain>
    </source>
</reference>
<dbReference type="Proteomes" id="UP000002279">
    <property type="component" value="Chromosome 5"/>
</dbReference>
<dbReference type="InterPro" id="IPR010530">
    <property type="entry name" value="B12D"/>
</dbReference>
<keyword evidence="1" id="KW-1133">Transmembrane helix</keyword>
<sequence length="80" mass="9109">PRHFLILINLIPLVTFVSLAGLGATSVSVYSLFKTDVILNRSKNPEPWENVDPTQPQKLISINQQWQPIEELQNVKKLTK</sequence>
<keyword evidence="3" id="KW-1185">Reference proteome</keyword>
<dbReference type="Pfam" id="PF06522">
    <property type="entry name" value="B12D"/>
    <property type="match status" value="1"/>
</dbReference>
<evidence type="ECO:0000256" key="1">
    <source>
        <dbReference type="SAM" id="Phobius"/>
    </source>
</evidence>
<dbReference type="FunCoup" id="A0A6I8NY36">
    <property type="interactions" value="412"/>
</dbReference>
<dbReference type="PANTHER" id="PTHR14256:SF3">
    <property type="entry name" value="NORMAL MUCOSA OF ESOPHAGUS-SPECIFIC GENE 1 PROTEIN"/>
    <property type="match status" value="1"/>
</dbReference>